<dbReference type="AlphaFoldDB" id="A0A2G5V608"/>
<dbReference type="InterPro" id="IPR000210">
    <property type="entry name" value="BTB/POZ_dom"/>
</dbReference>
<dbReference type="CDD" id="cd18186">
    <property type="entry name" value="BTB_POZ_ZBTB_KLHL-like"/>
    <property type="match status" value="1"/>
</dbReference>
<evidence type="ECO:0000259" key="3">
    <source>
        <dbReference type="PROSITE" id="PS50144"/>
    </source>
</evidence>
<feature type="domain" description="MATH" evidence="3">
    <location>
        <begin position="114"/>
        <end position="216"/>
    </location>
</feature>
<evidence type="ECO:0000313" key="4">
    <source>
        <dbReference type="EMBL" id="PIC47225.1"/>
    </source>
</evidence>
<dbReference type="PANTHER" id="PTHR22743:SF165">
    <property type="entry name" value="BTB AND MATH DOMAIN CONTAINING-RELATED"/>
    <property type="match status" value="1"/>
</dbReference>
<dbReference type="Gene3D" id="2.60.210.10">
    <property type="entry name" value="Apoptosis, Tumor Necrosis Factor Receptor Associated Protein 2, Chain A"/>
    <property type="match status" value="1"/>
</dbReference>
<evidence type="ECO:0008006" key="6">
    <source>
        <dbReference type="Google" id="ProtNLM"/>
    </source>
</evidence>
<evidence type="ECO:0000259" key="2">
    <source>
        <dbReference type="PROSITE" id="PS50097"/>
    </source>
</evidence>
<dbReference type="InterPro" id="IPR011333">
    <property type="entry name" value="SKP1/BTB/POZ_sf"/>
</dbReference>
<dbReference type="PANTHER" id="PTHR22743">
    <property type="entry name" value="MEPRIN/TRAF-LIKE MATH FAMILY-C.ELEGANS"/>
    <property type="match status" value="1"/>
</dbReference>
<keyword evidence="5" id="KW-1185">Reference proteome</keyword>
<proteinExistence type="predicted"/>
<feature type="coiled-coil region" evidence="1">
    <location>
        <begin position="16"/>
        <end position="43"/>
    </location>
</feature>
<sequence>MANNEDNDSGSDDNSQIDLLSEIQKLRAEKDEILKQIKIMIDAQSEKLTEEHGQKFKELSERLQSVEKLVAKNSKIIEDVETKENSKQADKKPVKLPNTINSDVSKAIQKSEKRFVLKHVFKNVENFEEGKQYNIDHENHFSVDSFISMERSIGHLACYVRIRNPKNEAGWSIETKATVQIDGRNKKSYGFTEILKWNEMKKEYLIDDSLTVEAHVEIIETSGIGKEKIRNFDESQQDVSGLVVTVRNTKFYVARMFLAAQSSFFKALLLGNFAESKKSDITLTGIDPTDFHYFLEVLYGEWAMDESTVEGVALLADMYDAPTATRRCENFLMKESEKSLKKKLQMATRYHLENLKEKCLGEIKTATELRSVLPADLTDLDPKVMADLLKKSISFL</sequence>
<dbReference type="InterPro" id="IPR052664">
    <property type="entry name" value="BTB-MATH_domain_protein"/>
</dbReference>
<dbReference type="CDD" id="cd00121">
    <property type="entry name" value="MATH"/>
    <property type="match status" value="1"/>
</dbReference>
<dbReference type="InterPro" id="IPR008974">
    <property type="entry name" value="TRAF-like"/>
</dbReference>
<keyword evidence="1" id="KW-0175">Coiled coil</keyword>
<dbReference type="Gene3D" id="3.30.710.10">
    <property type="entry name" value="Potassium Channel Kv1.1, Chain A"/>
    <property type="match status" value="1"/>
</dbReference>
<dbReference type="PROSITE" id="PS50144">
    <property type="entry name" value="MATH"/>
    <property type="match status" value="1"/>
</dbReference>
<evidence type="ECO:0000256" key="1">
    <source>
        <dbReference type="SAM" id="Coils"/>
    </source>
</evidence>
<dbReference type="SMART" id="SM00061">
    <property type="entry name" value="MATH"/>
    <property type="match status" value="1"/>
</dbReference>
<evidence type="ECO:0000313" key="5">
    <source>
        <dbReference type="Proteomes" id="UP000230233"/>
    </source>
</evidence>
<dbReference type="SMART" id="SM00225">
    <property type="entry name" value="BTB"/>
    <property type="match status" value="1"/>
</dbReference>
<dbReference type="STRING" id="1611254.A0A2G5V608"/>
<accession>A0A2G5V608</accession>
<feature type="domain" description="BTB" evidence="2">
    <location>
        <begin position="240"/>
        <end position="299"/>
    </location>
</feature>
<dbReference type="PROSITE" id="PS50097">
    <property type="entry name" value="BTB"/>
    <property type="match status" value="1"/>
</dbReference>
<protein>
    <recommendedName>
        <fullName evidence="6">BTB domain-containing protein</fullName>
    </recommendedName>
</protein>
<dbReference type="Pfam" id="PF00651">
    <property type="entry name" value="BTB"/>
    <property type="match status" value="1"/>
</dbReference>
<dbReference type="EMBL" id="PDUG01000002">
    <property type="protein sequence ID" value="PIC47225.1"/>
    <property type="molecule type" value="Genomic_DNA"/>
</dbReference>
<dbReference type="Pfam" id="PF00917">
    <property type="entry name" value="MATH"/>
    <property type="match status" value="1"/>
</dbReference>
<dbReference type="SUPFAM" id="SSF54695">
    <property type="entry name" value="POZ domain"/>
    <property type="match status" value="1"/>
</dbReference>
<dbReference type="InterPro" id="IPR002083">
    <property type="entry name" value="MATH/TRAF_dom"/>
</dbReference>
<reference evidence="5" key="1">
    <citation type="submission" date="2017-10" db="EMBL/GenBank/DDBJ databases">
        <title>Rapid genome shrinkage in a self-fertile nematode reveals novel sperm competition proteins.</title>
        <authorList>
            <person name="Yin D."/>
            <person name="Schwarz E.M."/>
            <person name="Thomas C.G."/>
            <person name="Felde R.L."/>
            <person name="Korf I.F."/>
            <person name="Cutter A.D."/>
            <person name="Schartner C.M."/>
            <person name="Ralston E.J."/>
            <person name="Meyer B.J."/>
            <person name="Haag E.S."/>
        </authorList>
    </citation>
    <scope>NUCLEOTIDE SEQUENCE [LARGE SCALE GENOMIC DNA]</scope>
    <source>
        <strain evidence="5">JU1422</strain>
    </source>
</reference>
<name>A0A2G5V608_9PELO</name>
<comment type="caution">
    <text evidence="4">The sequence shown here is derived from an EMBL/GenBank/DDBJ whole genome shotgun (WGS) entry which is preliminary data.</text>
</comment>
<dbReference type="SUPFAM" id="SSF49599">
    <property type="entry name" value="TRAF domain-like"/>
    <property type="match status" value="1"/>
</dbReference>
<gene>
    <name evidence="4" type="primary">Cnig_chr_II.g6650</name>
    <name evidence="4" type="ORF">B9Z55_006650</name>
</gene>
<dbReference type="Proteomes" id="UP000230233">
    <property type="component" value="Chromosome II"/>
</dbReference>
<organism evidence="4 5">
    <name type="scientific">Caenorhabditis nigoni</name>
    <dbReference type="NCBI Taxonomy" id="1611254"/>
    <lineage>
        <taxon>Eukaryota</taxon>
        <taxon>Metazoa</taxon>
        <taxon>Ecdysozoa</taxon>
        <taxon>Nematoda</taxon>
        <taxon>Chromadorea</taxon>
        <taxon>Rhabditida</taxon>
        <taxon>Rhabditina</taxon>
        <taxon>Rhabditomorpha</taxon>
        <taxon>Rhabditoidea</taxon>
        <taxon>Rhabditidae</taxon>
        <taxon>Peloderinae</taxon>
        <taxon>Caenorhabditis</taxon>
    </lineage>
</organism>